<comment type="similarity">
    <text evidence="1">Belongs to the isocitrate and isopropylmalate dehydrogenases family.</text>
</comment>
<dbReference type="PANTHER" id="PTHR11835:SF34">
    <property type="entry name" value="ISOCITRATE DEHYDROGENASE [NAD] SUBUNIT ALPHA, MITOCHONDRIAL"/>
    <property type="match status" value="1"/>
</dbReference>
<evidence type="ECO:0000256" key="2">
    <source>
        <dbReference type="ARBA" id="ARBA00023002"/>
    </source>
</evidence>
<feature type="binding site" evidence="3">
    <location>
        <position position="500"/>
    </location>
    <ligand>
        <name>substrate</name>
    </ligand>
</feature>
<dbReference type="InterPro" id="IPR024084">
    <property type="entry name" value="IsoPropMal-DH-like_dom"/>
</dbReference>
<dbReference type="Gene3D" id="3.40.718.10">
    <property type="entry name" value="Isopropylmalate Dehydrogenase"/>
    <property type="match status" value="1"/>
</dbReference>
<keyword evidence="3" id="KW-0460">Magnesium</keyword>
<dbReference type="Pfam" id="PF03737">
    <property type="entry name" value="RraA-like"/>
    <property type="match status" value="1"/>
</dbReference>
<feature type="binding site" evidence="3">
    <location>
        <begin position="478"/>
        <end position="481"/>
    </location>
    <ligand>
        <name>substrate</name>
    </ligand>
</feature>
<keyword evidence="2" id="KW-0560">Oxidoreductase</keyword>
<dbReference type="PATRIC" id="fig|448.7.peg.1645"/>
<dbReference type="SUPFAM" id="SSF53659">
    <property type="entry name" value="Isocitrate/Isopropylmalate dehydrogenase-like"/>
    <property type="match status" value="1"/>
</dbReference>
<evidence type="ECO:0000313" key="5">
    <source>
        <dbReference type="EMBL" id="KTC97738.1"/>
    </source>
</evidence>
<keyword evidence="3" id="KW-0479">Metal-binding</keyword>
<dbReference type="Pfam" id="PF00180">
    <property type="entry name" value="Iso_dh"/>
    <property type="match status" value="1"/>
</dbReference>
<name>A0A0W0TQJ5_LEGER</name>
<dbReference type="CDD" id="cd16841">
    <property type="entry name" value="RraA_family"/>
    <property type="match status" value="1"/>
</dbReference>
<keyword evidence="6" id="KW-1185">Reference proteome</keyword>
<dbReference type="GO" id="GO:0006099">
    <property type="term" value="P:tricarboxylic acid cycle"/>
    <property type="evidence" value="ECO:0007669"/>
    <property type="project" value="TreeGrafter"/>
</dbReference>
<dbReference type="GO" id="GO:0006102">
    <property type="term" value="P:isocitrate metabolic process"/>
    <property type="evidence" value="ECO:0007669"/>
    <property type="project" value="TreeGrafter"/>
</dbReference>
<dbReference type="InterPro" id="IPR036704">
    <property type="entry name" value="RraA/RraA-like_sf"/>
</dbReference>
<evidence type="ECO:0000259" key="4">
    <source>
        <dbReference type="SMART" id="SM01329"/>
    </source>
</evidence>
<dbReference type="GO" id="GO:0051287">
    <property type="term" value="F:NAD binding"/>
    <property type="evidence" value="ECO:0007669"/>
    <property type="project" value="InterPro"/>
</dbReference>
<dbReference type="SUPFAM" id="SSF89562">
    <property type="entry name" value="RraA-like"/>
    <property type="match status" value="1"/>
</dbReference>
<dbReference type="GO" id="GO:0004449">
    <property type="term" value="F:isocitrate dehydrogenase (NAD+) activity"/>
    <property type="evidence" value="ECO:0007669"/>
    <property type="project" value="TreeGrafter"/>
</dbReference>
<accession>A0A0W0TQJ5</accession>
<organism evidence="5 6">
    <name type="scientific">Legionella erythra</name>
    <dbReference type="NCBI Taxonomy" id="448"/>
    <lineage>
        <taxon>Bacteria</taxon>
        <taxon>Pseudomonadati</taxon>
        <taxon>Pseudomonadota</taxon>
        <taxon>Gammaproteobacteria</taxon>
        <taxon>Legionellales</taxon>
        <taxon>Legionellaceae</taxon>
        <taxon>Legionella</taxon>
    </lineage>
</organism>
<dbReference type="InterPro" id="IPR005493">
    <property type="entry name" value="RraA/RraA-like"/>
</dbReference>
<gene>
    <name evidence="5" type="primary">dlpA</name>
    <name evidence="5" type="ORF">Lery_1577</name>
</gene>
<comment type="caution">
    <text evidence="5">The sequence shown here is derived from an EMBL/GenBank/DDBJ whole genome shotgun (WGS) entry which is preliminary data.</text>
</comment>
<dbReference type="EMBL" id="LNYA01000024">
    <property type="protein sequence ID" value="KTC97738.1"/>
    <property type="molecule type" value="Genomic_DNA"/>
</dbReference>
<sequence length="612" mass="67973">MTLNDVIKIAVLPGDGIGKEVTEAALPVFKALNLPVELHRGDIGWTCWQEHGQPLPEKTWQLIRHCDATLIGAITSKPMREALRELSPKLQKHHAEYVSPLIQLRQNLNLFANVRPCFNLVDGKKPFRFCIIRENTEGLYAGFDFHPAPESISNLIHQQKRWQHTASQDLSVTLRLQSRDGLQRLFEFAFQYAKDNHFTRVTFADKPNVLRQSSAFARDIFEAVAARYPAIHADITNVDATALWLVRRPEEFGVIVAENMFGDILSDVGAAVMGGLGFAPSANIGHKGCYFEPVHGSGPRISAHRANPSAMFLTIGLLLNHFGYCEEAERITRAIAAVIQDGRYLTYDLGGNSTTDEMAQVIIEQIIHPDLPTPFFLKQRGEGEKLTLDLQLQQLKQFSTAEISDALDACGVDGALLHIKPIAPGQKLAGPAYTVQYSPSQRTAGQPFKQAANYMDNVPANAVIVIDNQGRIDCTVWGDILTQTALVRGIAGTIVHGAVRDVPEILQSNYPVFSVERFMRSGKNRVQKSGEQCPITINGVVIHPGDILFADDNGVLVIPVKVLADVLVKAQAICQTEHKIMDAVRKGQRLDEARERYRYDQPWLNPETKDMK</sequence>
<dbReference type="Gene3D" id="3.50.30.40">
    <property type="entry name" value="Ribonuclease E inhibitor RraA/RraA-like"/>
    <property type="match status" value="1"/>
</dbReference>
<dbReference type="PANTHER" id="PTHR11835">
    <property type="entry name" value="DECARBOXYLATING DEHYDROGENASES-ISOCITRATE, ISOPROPYLMALATE, TARTRATE"/>
    <property type="match status" value="1"/>
</dbReference>
<reference evidence="5 6" key="1">
    <citation type="submission" date="2015-11" db="EMBL/GenBank/DDBJ databases">
        <title>Genomic analysis of 38 Legionella species identifies large and diverse effector repertoires.</title>
        <authorList>
            <person name="Burstein D."/>
            <person name="Amaro F."/>
            <person name="Zusman T."/>
            <person name="Lifshitz Z."/>
            <person name="Cohen O."/>
            <person name="Gilbert J.A."/>
            <person name="Pupko T."/>
            <person name="Shuman H.A."/>
            <person name="Segal G."/>
        </authorList>
    </citation>
    <scope>NUCLEOTIDE SEQUENCE [LARGE SCALE GENOMIC DNA]</scope>
    <source>
        <strain evidence="5 6">SE-32A-C8</strain>
    </source>
</reference>
<dbReference type="OrthoDB" id="9812532at2"/>
<dbReference type="PROSITE" id="PS00470">
    <property type="entry name" value="IDH_IMDH"/>
    <property type="match status" value="1"/>
</dbReference>
<dbReference type="SMART" id="SM01329">
    <property type="entry name" value="Iso_dh"/>
    <property type="match status" value="1"/>
</dbReference>
<feature type="domain" description="Isopropylmalate dehydrogenase-like" evidence="4">
    <location>
        <begin position="8"/>
        <end position="362"/>
    </location>
</feature>
<evidence type="ECO:0000313" key="6">
    <source>
        <dbReference type="Proteomes" id="UP000054773"/>
    </source>
</evidence>
<dbReference type="GO" id="GO:0000287">
    <property type="term" value="F:magnesium ion binding"/>
    <property type="evidence" value="ECO:0007669"/>
    <property type="project" value="InterPro"/>
</dbReference>
<comment type="cofactor">
    <cofactor evidence="3">
        <name>Mg(2+)</name>
        <dbReference type="ChEBI" id="CHEBI:18420"/>
    </cofactor>
</comment>
<dbReference type="RefSeq" id="WP_058526710.1">
    <property type="nucleotide sequence ID" value="NZ_CAAAHY010000016.1"/>
</dbReference>
<dbReference type="AlphaFoldDB" id="A0A0W0TQJ5"/>
<proteinExistence type="inferred from homology"/>
<evidence type="ECO:0000256" key="3">
    <source>
        <dbReference type="PIRSR" id="PIRSR605493-1"/>
    </source>
</evidence>
<dbReference type="Gene3D" id="1.20.5.3070">
    <property type="match status" value="1"/>
</dbReference>
<dbReference type="STRING" id="448.Lery_1577"/>
<dbReference type="Proteomes" id="UP000054773">
    <property type="component" value="Unassembled WGS sequence"/>
</dbReference>
<feature type="binding site" evidence="3">
    <location>
        <position position="501"/>
    </location>
    <ligand>
        <name>Mg(2+)</name>
        <dbReference type="ChEBI" id="CHEBI:18420"/>
    </ligand>
</feature>
<evidence type="ECO:0000256" key="1">
    <source>
        <dbReference type="ARBA" id="ARBA00007769"/>
    </source>
</evidence>
<protein>
    <submittedName>
        <fullName evidence="5">DlpA protein (Isocitrate and isopropylmalate dehydrogenase family protein)</fullName>
    </submittedName>
</protein>
<dbReference type="InterPro" id="IPR019818">
    <property type="entry name" value="IsoCit/isopropylmalate_DH_CS"/>
</dbReference>